<dbReference type="PANTHER" id="PTHR15641:SF1">
    <property type="entry name" value="ELONGATOR COMPLEX PROTEIN 5"/>
    <property type="match status" value="1"/>
</dbReference>
<gene>
    <name evidence="10" type="ORF">g.33445</name>
</gene>
<comment type="subcellular location">
    <subcellularLocation>
        <location evidence="2">Cytoplasm</location>
    </subcellularLocation>
    <subcellularLocation>
        <location evidence="1">Nucleus</location>
    </subcellularLocation>
</comment>
<evidence type="ECO:0000256" key="2">
    <source>
        <dbReference type="ARBA" id="ARBA00004496"/>
    </source>
</evidence>
<evidence type="ECO:0000256" key="4">
    <source>
        <dbReference type="ARBA" id="ARBA00009567"/>
    </source>
</evidence>
<organism evidence="10">
    <name type="scientific">Auxenochlorella protothecoides</name>
    <name type="common">Green microalga</name>
    <name type="synonym">Chlorella protothecoides</name>
    <dbReference type="NCBI Taxonomy" id="3075"/>
    <lineage>
        <taxon>Eukaryota</taxon>
        <taxon>Viridiplantae</taxon>
        <taxon>Chlorophyta</taxon>
        <taxon>core chlorophytes</taxon>
        <taxon>Trebouxiophyceae</taxon>
        <taxon>Chlorellales</taxon>
        <taxon>Chlorellaceae</taxon>
        <taxon>Auxenochlorella</taxon>
    </lineage>
</organism>
<keyword evidence="8" id="KW-0539">Nucleus</keyword>
<protein>
    <recommendedName>
        <fullName evidence="5">Elongator complex protein 5</fullName>
    </recommendedName>
</protein>
<evidence type="ECO:0000313" key="10">
    <source>
        <dbReference type="EMBL" id="JAT77456.1"/>
    </source>
</evidence>
<dbReference type="GO" id="GO:0005634">
    <property type="term" value="C:nucleus"/>
    <property type="evidence" value="ECO:0007669"/>
    <property type="project" value="UniProtKB-SubCell"/>
</dbReference>
<name>A0A1D2AE15_AUXPR</name>
<evidence type="ECO:0000256" key="7">
    <source>
        <dbReference type="ARBA" id="ARBA00022694"/>
    </source>
</evidence>
<dbReference type="UniPathway" id="UPA00988"/>
<dbReference type="GO" id="GO:0005829">
    <property type="term" value="C:cytosol"/>
    <property type="evidence" value="ECO:0007669"/>
    <property type="project" value="TreeGrafter"/>
</dbReference>
<dbReference type="GO" id="GO:0000049">
    <property type="term" value="F:tRNA binding"/>
    <property type="evidence" value="ECO:0007669"/>
    <property type="project" value="TreeGrafter"/>
</dbReference>
<dbReference type="GO" id="GO:0002098">
    <property type="term" value="P:tRNA wobble uridine modification"/>
    <property type="evidence" value="ECO:0007669"/>
    <property type="project" value="InterPro"/>
</dbReference>
<dbReference type="AlphaFoldDB" id="A0A1D2AE15"/>
<evidence type="ECO:0000256" key="6">
    <source>
        <dbReference type="ARBA" id="ARBA00022490"/>
    </source>
</evidence>
<evidence type="ECO:0000256" key="5">
    <source>
        <dbReference type="ARBA" id="ARBA00020264"/>
    </source>
</evidence>
<reference evidence="10" key="1">
    <citation type="submission" date="2015-08" db="EMBL/GenBank/DDBJ databases">
        <authorList>
            <person name="Babu N.S."/>
            <person name="Beckwith C.J."/>
            <person name="Beseler K.G."/>
            <person name="Brison A."/>
            <person name="Carone J.V."/>
            <person name="Caskin T.P."/>
            <person name="Diamond M."/>
            <person name="Durham M.E."/>
            <person name="Foxe J.M."/>
            <person name="Go M."/>
            <person name="Henderson B.A."/>
            <person name="Jones I.B."/>
            <person name="McGettigan J.A."/>
            <person name="Micheletti S.J."/>
            <person name="Nasrallah M.E."/>
            <person name="Ortiz D."/>
            <person name="Piller C.R."/>
            <person name="Privatt S.R."/>
            <person name="Schneider S.L."/>
            <person name="Sharp S."/>
            <person name="Smith T.C."/>
            <person name="Stanton J.D."/>
            <person name="Ullery H.E."/>
            <person name="Wilson R.J."/>
            <person name="Serrano M.G."/>
            <person name="Buck G."/>
            <person name="Lee V."/>
            <person name="Wang Y."/>
            <person name="Carvalho R."/>
            <person name="Voegtly L."/>
            <person name="Shi R."/>
            <person name="Duckworth R."/>
            <person name="Johnson A."/>
            <person name="Loviza R."/>
            <person name="Walstead R."/>
            <person name="Shah Z."/>
            <person name="Kiflezghi M."/>
            <person name="Wade K."/>
            <person name="Ball S.L."/>
            <person name="Bradley K.W."/>
            <person name="Asai D.J."/>
            <person name="Bowman C.A."/>
            <person name="Russell D.A."/>
            <person name="Pope W.H."/>
            <person name="Jacobs-Sera D."/>
            <person name="Hendrix R.W."/>
            <person name="Hatfull G.F."/>
        </authorList>
    </citation>
    <scope>NUCLEOTIDE SEQUENCE</scope>
</reference>
<keyword evidence="6" id="KW-0963">Cytoplasm</keyword>
<accession>A0A1D2AE15</accession>
<evidence type="ECO:0000256" key="1">
    <source>
        <dbReference type="ARBA" id="ARBA00004123"/>
    </source>
</evidence>
<keyword evidence="7" id="KW-0819">tRNA processing</keyword>
<proteinExistence type="inferred from homology"/>
<comment type="similarity">
    <text evidence="4">Belongs to the ELP5 family.</text>
</comment>
<feature type="region of interest" description="Disordered" evidence="9">
    <location>
        <begin position="438"/>
        <end position="473"/>
    </location>
</feature>
<evidence type="ECO:0000256" key="9">
    <source>
        <dbReference type="SAM" id="MobiDB-lite"/>
    </source>
</evidence>
<feature type="compositionally biased region" description="Acidic residues" evidence="9">
    <location>
        <begin position="461"/>
        <end position="473"/>
    </location>
</feature>
<dbReference type="EMBL" id="GDKF01001166">
    <property type="protein sequence ID" value="JAT77456.1"/>
    <property type="molecule type" value="Transcribed_RNA"/>
</dbReference>
<dbReference type="GO" id="GO:0033588">
    <property type="term" value="C:elongator holoenzyme complex"/>
    <property type="evidence" value="ECO:0007669"/>
    <property type="project" value="InterPro"/>
</dbReference>
<dbReference type="PANTHER" id="PTHR15641">
    <property type="entry name" value="ELONGATOR COMPLEX PROTEIN 5"/>
    <property type="match status" value="1"/>
</dbReference>
<evidence type="ECO:0000256" key="8">
    <source>
        <dbReference type="ARBA" id="ARBA00023242"/>
    </source>
</evidence>
<sequence>MARAWPACPVSRKIGLRAQASAQTRSTCSMASDDAQAHAAHALLKSFTLQRSTMHPTAQARFQAAAGTRAPWRSAVSAMATNDPLSPAPILLFLDDLDVLAGHQVFQQAWHESLGQGGFRMCLPAPEHRVCRCVTTPGRQGIPCLLNQVVRDTCSAMRQCSGAVVALAIDGPAAELASACSSAPALTLLDCHSDAHGCWARAGVQSSPHAIPGTLAAPPGLWAGRVASAVAAGPAPAACVVDGLDGWVGAHGVRAVLSLLADLARSPGVVGLLARLRPGAHEERACALLRRAVHAEVALLPPPPGAGPEALCVALCARPRARAGPRVEAVAVSRAGQVGKQGKPGQGGASLMYAPVTTATAPGPRVGAEAGGQGSRGPSVRAGVAPGAAPPPGPGVAGGMKLGLTPEESAARSSVQLPYERQGQALQQLGTDFREYLPRAAGGRGSTTNHVLYVRDSDSEHDSDEDPDDDIDI</sequence>
<dbReference type="InterPro" id="IPR019519">
    <property type="entry name" value="Elp5"/>
</dbReference>
<evidence type="ECO:0000256" key="3">
    <source>
        <dbReference type="ARBA" id="ARBA00005043"/>
    </source>
</evidence>
<comment type="pathway">
    <text evidence="3">tRNA modification; 5-methoxycarbonylmethyl-2-thiouridine-tRNA biosynthesis.</text>
</comment>
<feature type="region of interest" description="Disordered" evidence="9">
    <location>
        <begin position="360"/>
        <end position="402"/>
    </location>
</feature>